<evidence type="ECO:0000256" key="3">
    <source>
        <dbReference type="ARBA" id="ARBA00020213"/>
    </source>
</evidence>
<evidence type="ECO:0000313" key="12">
    <source>
        <dbReference type="EMBL" id="EAU93416.2"/>
    </source>
</evidence>
<name>A8N0H4_COPC7</name>
<evidence type="ECO:0000256" key="5">
    <source>
        <dbReference type="ARBA" id="ARBA00022692"/>
    </source>
</evidence>
<dbReference type="eggNOG" id="ENOG502S4NW">
    <property type="taxonomic scope" value="Eukaryota"/>
</dbReference>
<evidence type="ECO:0000256" key="6">
    <source>
        <dbReference type="ARBA" id="ARBA00022946"/>
    </source>
</evidence>
<evidence type="ECO:0000256" key="10">
    <source>
        <dbReference type="SAM" id="MobiDB-lite"/>
    </source>
</evidence>
<feature type="compositionally biased region" description="Low complexity" evidence="10">
    <location>
        <begin position="330"/>
        <end position="339"/>
    </location>
</feature>
<dbReference type="OMA" id="PLVFHNH"/>
<accession>A8N0H4</accession>
<evidence type="ECO:0000256" key="4">
    <source>
        <dbReference type="ARBA" id="ARBA00020726"/>
    </source>
</evidence>
<dbReference type="InParanoid" id="A8N0H4"/>
<dbReference type="GeneID" id="6004847"/>
<feature type="compositionally biased region" description="Low complexity" evidence="10">
    <location>
        <begin position="46"/>
        <end position="71"/>
    </location>
</feature>
<evidence type="ECO:0000256" key="7">
    <source>
        <dbReference type="ARBA" id="ARBA00022989"/>
    </source>
</evidence>
<evidence type="ECO:0000256" key="9">
    <source>
        <dbReference type="ARBA" id="ARBA00023136"/>
    </source>
</evidence>
<dbReference type="STRING" id="240176.A8N0H4"/>
<feature type="compositionally biased region" description="Low complexity" evidence="10">
    <location>
        <begin position="78"/>
        <end position="106"/>
    </location>
</feature>
<keyword evidence="5 11" id="KW-0812">Transmembrane</keyword>
<dbReference type="PANTHER" id="PTHR13032">
    <property type="entry name" value="MITOCHONDRIAL IMPORT INNER MEMBRANE TRANSLOCASE SUBUNIT TIM21"/>
    <property type="match status" value="1"/>
</dbReference>
<evidence type="ECO:0000256" key="2">
    <source>
        <dbReference type="ARBA" id="ARBA00010867"/>
    </source>
</evidence>
<dbReference type="KEGG" id="cci:CC1G_04395"/>
<keyword evidence="8" id="KW-0496">Mitochondrion</keyword>
<comment type="caution">
    <text evidence="12">The sequence shown here is derived from an EMBL/GenBank/DDBJ whole genome shotgun (WGS) entry which is preliminary data.</text>
</comment>
<dbReference type="GO" id="GO:0005744">
    <property type="term" value="C:TIM23 mitochondrial import inner membrane translocase complex"/>
    <property type="evidence" value="ECO:0007669"/>
    <property type="project" value="InterPro"/>
</dbReference>
<keyword evidence="13" id="KW-1185">Reference proteome</keyword>
<keyword evidence="6" id="KW-0809">Transit peptide</keyword>
<feature type="compositionally biased region" description="Basic and acidic residues" evidence="10">
    <location>
        <begin position="110"/>
        <end position="122"/>
    </location>
</feature>
<sequence length="450" mass="49052">MNVFHLQCRTRSALQRVWRSTSHTTGSARLGVRRLSIRKLSTGLYASPNTASAPSSSNLTPNSTNASAHTPTTPPTRPYSTRSNFDFSTSSSSSSSSGSSSRISQSFDGLGKHTSTDARHDSVGPFQLGLSQQALRTGQKLPKWSELDTKGKVLRTTARTTNLTVILLGAGLSVLLIYSLTSELFSKNSATVIYGEACDKIRNSPKIAKYLNGPLTFHNNPPSASRPRHRSRHVTSQVLIDAYGQEHMILSFYVRGSSSSSSSQPSYMDENLSYYERADLWIKDKFNNVVGGVKEMDVDGVVEWTKETAGEVWEKSVRAFKYLSGAPVNVSSVTPTSSKTKAKAEDEGAEDEKKSSVWDSVFGLFSGLKGSVGQGGPGVVGGASGRDERKFVEGDVHADLVRNKDGYFVFRYLLVDMPHSKDPNAVRVFVERAPGVRDNEPVMRWVTSSS</sequence>
<dbReference type="OrthoDB" id="436405at2759"/>
<proteinExistence type="inferred from homology"/>
<dbReference type="InterPro" id="IPR013261">
    <property type="entry name" value="Tim21"/>
</dbReference>
<comment type="subcellular location">
    <subcellularLocation>
        <location evidence="1">Mitochondrion membrane</location>
        <topology evidence="1">Single-pass membrane protein</topology>
    </subcellularLocation>
</comment>
<dbReference type="GO" id="GO:0030150">
    <property type="term" value="P:protein import into mitochondrial matrix"/>
    <property type="evidence" value="ECO:0007669"/>
    <property type="project" value="InterPro"/>
</dbReference>
<feature type="transmembrane region" description="Helical" evidence="11">
    <location>
        <begin position="160"/>
        <end position="180"/>
    </location>
</feature>
<reference evidence="12 13" key="1">
    <citation type="journal article" date="2010" name="Proc. Natl. Acad. Sci. U.S.A.">
        <title>Insights into evolution of multicellular fungi from the assembled chromosomes of the mushroom Coprinopsis cinerea (Coprinus cinereus).</title>
        <authorList>
            <person name="Stajich J.E."/>
            <person name="Wilke S.K."/>
            <person name="Ahren D."/>
            <person name="Au C.H."/>
            <person name="Birren B.W."/>
            <person name="Borodovsky M."/>
            <person name="Burns C."/>
            <person name="Canback B."/>
            <person name="Casselton L.A."/>
            <person name="Cheng C.K."/>
            <person name="Deng J."/>
            <person name="Dietrich F.S."/>
            <person name="Fargo D.C."/>
            <person name="Farman M.L."/>
            <person name="Gathman A.C."/>
            <person name="Goldberg J."/>
            <person name="Guigo R."/>
            <person name="Hoegger P.J."/>
            <person name="Hooker J.B."/>
            <person name="Huggins A."/>
            <person name="James T.Y."/>
            <person name="Kamada T."/>
            <person name="Kilaru S."/>
            <person name="Kodira C."/>
            <person name="Kues U."/>
            <person name="Kupfer D."/>
            <person name="Kwan H.S."/>
            <person name="Lomsadze A."/>
            <person name="Li W."/>
            <person name="Lilly W.W."/>
            <person name="Ma L.J."/>
            <person name="Mackey A.J."/>
            <person name="Manning G."/>
            <person name="Martin F."/>
            <person name="Muraguchi H."/>
            <person name="Natvig D.O."/>
            <person name="Palmerini H."/>
            <person name="Ramesh M.A."/>
            <person name="Rehmeyer C.J."/>
            <person name="Roe B.A."/>
            <person name="Shenoy N."/>
            <person name="Stanke M."/>
            <person name="Ter-Hovhannisyan V."/>
            <person name="Tunlid A."/>
            <person name="Velagapudi R."/>
            <person name="Vision T.J."/>
            <person name="Zeng Q."/>
            <person name="Zolan M.E."/>
            <person name="Pukkila P.J."/>
        </authorList>
    </citation>
    <scope>NUCLEOTIDE SEQUENCE [LARGE SCALE GENOMIC DNA]</scope>
    <source>
        <strain evidence="13">Okayama-7 / 130 / ATCC MYA-4618 / FGSC 9003</strain>
    </source>
</reference>
<dbReference type="RefSeq" id="XP_001828424.2">
    <property type="nucleotide sequence ID" value="XM_001828372.2"/>
</dbReference>
<evidence type="ECO:0000256" key="1">
    <source>
        <dbReference type="ARBA" id="ARBA00004304"/>
    </source>
</evidence>
<keyword evidence="9 11" id="KW-0472">Membrane</keyword>
<dbReference type="InterPro" id="IPR038552">
    <property type="entry name" value="Tim21_IMS_sf"/>
</dbReference>
<protein>
    <recommendedName>
        <fullName evidence="4">Mitochondrial import inner membrane translocase subunit TIM21</fullName>
    </recommendedName>
    <alternativeName>
        <fullName evidence="3">Mitochondrial import inner membrane translocase subunit Tim21</fullName>
    </alternativeName>
</protein>
<dbReference type="Proteomes" id="UP000001861">
    <property type="component" value="Unassembled WGS sequence"/>
</dbReference>
<organism evidence="12 13">
    <name type="scientific">Coprinopsis cinerea (strain Okayama-7 / 130 / ATCC MYA-4618 / FGSC 9003)</name>
    <name type="common">Inky cap fungus</name>
    <name type="synonym">Hormographiella aspergillata</name>
    <dbReference type="NCBI Taxonomy" id="240176"/>
    <lineage>
        <taxon>Eukaryota</taxon>
        <taxon>Fungi</taxon>
        <taxon>Dikarya</taxon>
        <taxon>Basidiomycota</taxon>
        <taxon>Agaricomycotina</taxon>
        <taxon>Agaricomycetes</taxon>
        <taxon>Agaricomycetidae</taxon>
        <taxon>Agaricales</taxon>
        <taxon>Agaricineae</taxon>
        <taxon>Psathyrellaceae</taxon>
        <taxon>Coprinopsis</taxon>
    </lineage>
</organism>
<feature type="region of interest" description="Disordered" evidence="10">
    <location>
        <begin position="45"/>
        <end position="124"/>
    </location>
</feature>
<dbReference type="AlphaFoldDB" id="A8N0H4"/>
<evidence type="ECO:0000256" key="8">
    <source>
        <dbReference type="ARBA" id="ARBA00023128"/>
    </source>
</evidence>
<feature type="region of interest" description="Disordered" evidence="10">
    <location>
        <begin position="330"/>
        <end position="352"/>
    </location>
</feature>
<feature type="compositionally biased region" description="Basic and acidic residues" evidence="10">
    <location>
        <begin position="342"/>
        <end position="352"/>
    </location>
</feature>
<gene>
    <name evidence="12" type="ORF">CC1G_04395</name>
</gene>
<dbReference type="PANTHER" id="PTHR13032:SF6">
    <property type="entry name" value="MITOCHONDRIAL IMPORT INNER MEMBRANE TRANSLOCASE SUBUNIT TIM21"/>
    <property type="match status" value="1"/>
</dbReference>
<dbReference type="Gene3D" id="3.10.450.320">
    <property type="entry name" value="Mitochondrial import inner membrane translocase subunit Tim21"/>
    <property type="match status" value="1"/>
</dbReference>
<dbReference type="Pfam" id="PF08294">
    <property type="entry name" value="TIM21"/>
    <property type="match status" value="1"/>
</dbReference>
<dbReference type="HOGENOM" id="CLU_048924_0_0_1"/>
<dbReference type="EMBL" id="AACS02000001">
    <property type="protein sequence ID" value="EAU93416.2"/>
    <property type="molecule type" value="Genomic_DNA"/>
</dbReference>
<evidence type="ECO:0000313" key="13">
    <source>
        <dbReference type="Proteomes" id="UP000001861"/>
    </source>
</evidence>
<comment type="similarity">
    <text evidence="2">Belongs to the TIM21 family.</text>
</comment>
<dbReference type="VEuPathDB" id="FungiDB:CC1G_04395"/>
<keyword evidence="7 11" id="KW-1133">Transmembrane helix</keyword>
<evidence type="ECO:0000256" key="11">
    <source>
        <dbReference type="SAM" id="Phobius"/>
    </source>
</evidence>